<dbReference type="EMBL" id="LT837803">
    <property type="protein sequence ID" value="SMB28067.1"/>
    <property type="molecule type" value="Genomic_DNA"/>
</dbReference>
<organism evidence="1 2">
    <name type="scientific">Sterolibacterium denitrificans</name>
    <dbReference type="NCBI Taxonomy" id="157592"/>
    <lineage>
        <taxon>Bacteria</taxon>
        <taxon>Pseudomonadati</taxon>
        <taxon>Pseudomonadota</taxon>
        <taxon>Betaproteobacteria</taxon>
        <taxon>Nitrosomonadales</taxon>
        <taxon>Sterolibacteriaceae</taxon>
        <taxon>Sterolibacterium</taxon>
    </lineage>
</organism>
<name>A0A7Z7HST4_9PROT</name>
<dbReference type="Pfam" id="PF05742">
    <property type="entry name" value="TANGO2"/>
    <property type="match status" value="1"/>
</dbReference>
<evidence type="ECO:0000313" key="1">
    <source>
        <dbReference type="EMBL" id="SMB28067.1"/>
    </source>
</evidence>
<dbReference type="RefSeq" id="WP_154717033.1">
    <property type="nucleotide sequence ID" value="NZ_LT837803.1"/>
</dbReference>
<evidence type="ECO:0008006" key="3">
    <source>
        <dbReference type="Google" id="ProtNLM"/>
    </source>
</evidence>
<dbReference type="PANTHER" id="PTHR17985:SF8">
    <property type="entry name" value="TRANSPORT AND GOLGI ORGANIZATION PROTEIN 2 HOMOLOG"/>
    <property type="match status" value="1"/>
</dbReference>
<reference evidence="1" key="1">
    <citation type="submission" date="2017-03" db="EMBL/GenBank/DDBJ databases">
        <authorList>
            <consortium name="AG Boll"/>
        </authorList>
    </citation>
    <scope>NUCLEOTIDE SEQUENCE [LARGE SCALE GENOMIC DNA]</scope>
    <source>
        <strain evidence="1">Chol</strain>
    </source>
</reference>
<protein>
    <recommendedName>
        <fullName evidence="3">NRDE family protein</fullName>
    </recommendedName>
</protein>
<dbReference type="PANTHER" id="PTHR17985">
    <property type="entry name" value="SER/THR-RICH PROTEIN T10 IN DGCR REGION"/>
    <property type="match status" value="1"/>
</dbReference>
<sequence>MCLILLAWQAHPEYPLIVAANRDEFFDRPTASAQFWPGNPALLAGRDLLAGGTWLGITRNGRFAALTNYREVKERPSPPPALSRGRLVSDFLQDSGSAPAYLAALAAHADDYQAFNLICGSLADGLWYYSNRDQNGGFSAVKPAKALGPGIYGLSNNLLDTPWPKVAQGKSALARALATLPREAPLFELLRDDHTHADDQLPRTGISLEWERALSAAFIRAPHYGTRSSTVLLCDRRQVISFDEQSYRPDGATGTAETAGMPPAVSQRSRFRFRLDTDAC</sequence>
<dbReference type="InterPro" id="IPR008551">
    <property type="entry name" value="TANGO2"/>
</dbReference>
<evidence type="ECO:0000313" key="2">
    <source>
        <dbReference type="Proteomes" id="UP000242886"/>
    </source>
</evidence>
<accession>A0A7Z7HST4</accession>
<gene>
    <name evidence="1" type="ORF">SDENCHOL_20547</name>
</gene>
<keyword evidence="2" id="KW-1185">Reference proteome</keyword>
<dbReference type="Proteomes" id="UP000242886">
    <property type="component" value="Chromosome SDENCHOL"/>
</dbReference>
<dbReference type="AlphaFoldDB" id="A0A7Z7HST4"/>
<proteinExistence type="predicted"/>